<name>A0A133P633_FUSNU</name>
<accession>A0A133P633</accession>
<reference evidence="3" key="1">
    <citation type="submission" date="2016-01" db="EMBL/GenBank/DDBJ databases">
        <authorList>
            <person name="Mitreva M."/>
            <person name="Pepin K.H."/>
            <person name="Mihindukulasuriya K.A."/>
            <person name="Fulton R."/>
            <person name="Fronick C."/>
            <person name="O'Laughlin M."/>
            <person name="Miner T."/>
            <person name="Herter B."/>
            <person name="Rosa B.A."/>
            <person name="Cordes M."/>
            <person name="Tomlinson C."/>
            <person name="Wollam A."/>
            <person name="Palsikar V.B."/>
            <person name="Mardis E.R."/>
            <person name="Wilson R.K."/>
        </authorList>
    </citation>
    <scope>NUCLEOTIDE SEQUENCE [LARGE SCALE GENOMIC DNA]</scope>
    <source>
        <strain evidence="3">MJR7757B</strain>
    </source>
</reference>
<gene>
    <name evidence="2" type="ORF">HMPREF3221_00616</name>
</gene>
<dbReference type="PATRIC" id="fig|851.8.peg.622"/>
<keyword evidence="1" id="KW-0812">Transmembrane</keyword>
<feature type="transmembrane region" description="Helical" evidence="1">
    <location>
        <begin position="100"/>
        <end position="121"/>
    </location>
</feature>
<evidence type="ECO:0000313" key="2">
    <source>
        <dbReference type="EMBL" id="KXA24018.1"/>
    </source>
</evidence>
<protein>
    <submittedName>
        <fullName evidence="2">Uncharacterized protein</fullName>
    </submittedName>
</protein>
<keyword evidence="3" id="KW-1185">Reference proteome</keyword>
<feature type="transmembrane region" description="Helical" evidence="1">
    <location>
        <begin position="156"/>
        <end position="173"/>
    </location>
</feature>
<dbReference type="Proteomes" id="UP000070401">
    <property type="component" value="Unassembled WGS sequence"/>
</dbReference>
<dbReference type="RefSeq" id="WP_060798147.1">
    <property type="nucleotide sequence ID" value="NZ_KQ956653.1"/>
</dbReference>
<dbReference type="AlphaFoldDB" id="A0A133P633"/>
<organism evidence="2 3">
    <name type="scientific">Fusobacterium nucleatum</name>
    <dbReference type="NCBI Taxonomy" id="851"/>
    <lineage>
        <taxon>Bacteria</taxon>
        <taxon>Fusobacteriati</taxon>
        <taxon>Fusobacteriota</taxon>
        <taxon>Fusobacteriia</taxon>
        <taxon>Fusobacteriales</taxon>
        <taxon>Fusobacteriaceae</taxon>
        <taxon>Fusobacterium</taxon>
    </lineage>
</organism>
<evidence type="ECO:0000313" key="3">
    <source>
        <dbReference type="Proteomes" id="UP000070401"/>
    </source>
</evidence>
<evidence type="ECO:0000256" key="1">
    <source>
        <dbReference type="SAM" id="Phobius"/>
    </source>
</evidence>
<sequence length="190" mass="22161">MEKWLFKIFDKIELVNEKLFYLVVPYSTKIINHVKENTLGSIMLIVVIIVIFRIINKLFKKKYGYSMININYLIFSPTGALIYGGKYWLEYAIKNNKVKWYPIGFILFFLLSITYIFICIIIKIIKERKVSDLLGFLLSIICFLILYGIAKDLVTLFIFFIAIVALGGVEGKNRNTYIIEQRNNTVGPNF</sequence>
<proteinExistence type="predicted"/>
<feature type="transmembrane region" description="Helical" evidence="1">
    <location>
        <begin position="133"/>
        <end position="150"/>
    </location>
</feature>
<feature type="transmembrane region" description="Helical" evidence="1">
    <location>
        <begin position="38"/>
        <end position="56"/>
    </location>
</feature>
<dbReference type="EMBL" id="LRPY01000058">
    <property type="protein sequence ID" value="KXA24018.1"/>
    <property type="molecule type" value="Genomic_DNA"/>
</dbReference>
<keyword evidence="1" id="KW-0472">Membrane</keyword>
<feature type="transmembrane region" description="Helical" evidence="1">
    <location>
        <begin position="68"/>
        <end position="88"/>
    </location>
</feature>
<comment type="caution">
    <text evidence="2">The sequence shown here is derived from an EMBL/GenBank/DDBJ whole genome shotgun (WGS) entry which is preliminary data.</text>
</comment>
<keyword evidence="1" id="KW-1133">Transmembrane helix</keyword>